<evidence type="ECO:0000256" key="1">
    <source>
        <dbReference type="ARBA" id="ARBA00004496"/>
    </source>
</evidence>
<organism evidence="10">
    <name type="scientific">Anisakis simplex</name>
    <name type="common">Herring worm</name>
    <dbReference type="NCBI Taxonomy" id="6269"/>
    <lineage>
        <taxon>Eukaryota</taxon>
        <taxon>Metazoa</taxon>
        <taxon>Ecdysozoa</taxon>
        <taxon>Nematoda</taxon>
        <taxon>Chromadorea</taxon>
        <taxon>Rhabditida</taxon>
        <taxon>Spirurina</taxon>
        <taxon>Ascaridomorpha</taxon>
        <taxon>Ascaridoidea</taxon>
        <taxon>Anisakidae</taxon>
        <taxon>Anisakis</taxon>
        <taxon>Anisakis simplex complex</taxon>
    </lineage>
</organism>
<comment type="similarity">
    <text evidence="4">Belongs to the peroxiredoxin-like PRXL2 family. PRXL2A subfamily.</text>
</comment>
<dbReference type="Pfam" id="PF13911">
    <property type="entry name" value="AhpC-TSA_2"/>
    <property type="match status" value="1"/>
</dbReference>
<evidence type="ECO:0000256" key="5">
    <source>
        <dbReference type="ARBA" id="ARBA00023849"/>
    </source>
</evidence>
<proteinExistence type="inferred from homology"/>
<comment type="subcellular location">
    <subcellularLocation>
        <location evidence="1">Cytoplasm</location>
    </subcellularLocation>
</comment>
<evidence type="ECO:0000256" key="4">
    <source>
        <dbReference type="ARBA" id="ARBA00023787"/>
    </source>
</evidence>
<name>A0A0M3JZ90_ANISI</name>
<evidence type="ECO:0000313" key="9">
    <source>
        <dbReference type="Proteomes" id="UP000267096"/>
    </source>
</evidence>
<dbReference type="OrthoDB" id="40334at2759"/>
<gene>
    <name evidence="8" type="ORF">ASIM_LOCUS13234</name>
</gene>
<dbReference type="InterPro" id="IPR032801">
    <property type="entry name" value="PXL2A/B/C"/>
</dbReference>
<keyword evidence="9" id="KW-1185">Reference proteome</keyword>
<dbReference type="AlphaFoldDB" id="A0A0M3JZ90"/>
<dbReference type="WBParaSite" id="ASIM_0001380601-mRNA-1">
    <property type="protein sequence ID" value="ASIM_0001380601-mRNA-1"/>
    <property type="gene ID" value="ASIM_0001380601"/>
</dbReference>
<dbReference type="InterPro" id="IPR036249">
    <property type="entry name" value="Thioredoxin-like_sf"/>
</dbReference>
<dbReference type="Proteomes" id="UP000267096">
    <property type="component" value="Unassembled WGS sequence"/>
</dbReference>
<reference evidence="8 9" key="2">
    <citation type="submission" date="2018-11" db="EMBL/GenBank/DDBJ databases">
        <authorList>
            <consortium name="Pathogen Informatics"/>
        </authorList>
    </citation>
    <scope>NUCLEOTIDE SEQUENCE [LARGE SCALE GENOMIC DNA]</scope>
</reference>
<protein>
    <recommendedName>
        <fullName evidence="5">Peroxiredoxin-like 2A</fullName>
    </recommendedName>
    <alternativeName>
        <fullName evidence="7">Peroxiredoxin-like 2 activated in M-CSF stimulated monocytes</fullName>
    </alternativeName>
    <alternativeName>
        <fullName evidence="6">Redox-regulatory protein FAM213A</fullName>
    </alternativeName>
</protein>
<dbReference type="GO" id="GO:0005737">
    <property type="term" value="C:cytoplasm"/>
    <property type="evidence" value="ECO:0007669"/>
    <property type="project" value="UniProtKB-SubCell"/>
</dbReference>
<evidence type="ECO:0000256" key="6">
    <source>
        <dbReference type="ARBA" id="ARBA00032058"/>
    </source>
</evidence>
<evidence type="ECO:0000256" key="7">
    <source>
        <dbReference type="ARBA" id="ARBA00032129"/>
    </source>
</evidence>
<dbReference type="PANTHER" id="PTHR28630:SF31">
    <property type="entry name" value="PEROXIREDOXIN-LIKE 2A"/>
    <property type="match status" value="1"/>
</dbReference>
<dbReference type="SUPFAM" id="SSF52833">
    <property type="entry name" value="Thioredoxin-like"/>
    <property type="match status" value="1"/>
</dbReference>
<evidence type="ECO:0000313" key="10">
    <source>
        <dbReference type="WBParaSite" id="ASIM_0001380601-mRNA-1"/>
    </source>
</evidence>
<dbReference type="EMBL" id="UYRR01031343">
    <property type="protein sequence ID" value="VDK49248.1"/>
    <property type="molecule type" value="Genomic_DNA"/>
</dbReference>
<evidence type="ECO:0000313" key="8">
    <source>
        <dbReference type="EMBL" id="VDK49248.1"/>
    </source>
</evidence>
<dbReference type="GO" id="GO:0016209">
    <property type="term" value="F:antioxidant activity"/>
    <property type="evidence" value="ECO:0007669"/>
    <property type="project" value="TreeGrafter"/>
</dbReference>
<accession>A0A0M3JZ90</accession>
<evidence type="ECO:0000256" key="2">
    <source>
        <dbReference type="ARBA" id="ARBA00022490"/>
    </source>
</evidence>
<sequence length="193" mass="21531">MDMIKYGTAVVLGGTVLYANLPTRFTLGNVVPTVEYLGETELRKVINEDNFEAPIKASELFAKGPTLVMTIRRPGCLFCRVGASDMTQIMPDLQKAGVRLIGVTHQTNAVEQFLPYFNGELYIDPQKRFFGPNERWMPFWMGALRPFTYINALLGMIRGIKAGPLLDGEGRLLGGGHNRLFYLLLSVSHSFLT</sequence>
<keyword evidence="3" id="KW-0676">Redox-active center</keyword>
<reference evidence="10" key="1">
    <citation type="submission" date="2017-02" db="UniProtKB">
        <authorList>
            <consortium name="WormBaseParasite"/>
        </authorList>
    </citation>
    <scope>IDENTIFICATION</scope>
</reference>
<keyword evidence="2" id="KW-0963">Cytoplasm</keyword>
<evidence type="ECO:0000256" key="3">
    <source>
        <dbReference type="ARBA" id="ARBA00023284"/>
    </source>
</evidence>
<dbReference type="PANTHER" id="PTHR28630">
    <property type="match status" value="1"/>
</dbReference>